<evidence type="ECO:0000256" key="2">
    <source>
        <dbReference type="SAM" id="Phobius"/>
    </source>
</evidence>
<dbReference type="PANTHER" id="PTHR21040:SF8">
    <property type="entry name" value="BCDNA.GH04120"/>
    <property type="match status" value="1"/>
</dbReference>
<dbReference type="InterPro" id="IPR011009">
    <property type="entry name" value="Kinase-like_dom_sf"/>
</dbReference>
<evidence type="ECO:0000313" key="4">
    <source>
        <dbReference type="EnsemblMetazoa" id="LLOJ004367-PA"/>
    </source>
</evidence>
<keyword evidence="2" id="KW-0812">Transmembrane</keyword>
<dbReference type="EMBL" id="AJWK01013740">
    <property type="status" value="NOT_ANNOTATED_CDS"/>
    <property type="molecule type" value="Genomic_DNA"/>
</dbReference>
<name>A0A1B0EXN1_LUTLO</name>
<dbReference type="EMBL" id="AJWK01013736">
    <property type="status" value="NOT_ANNOTATED_CDS"/>
    <property type="molecule type" value="Genomic_DNA"/>
</dbReference>
<dbReference type="InterPro" id="IPR017853">
    <property type="entry name" value="GH"/>
</dbReference>
<proteinExistence type="predicted"/>
<feature type="domain" description="CHK kinase-like" evidence="3">
    <location>
        <begin position="877"/>
        <end position="1079"/>
    </location>
</feature>
<keyword evidence="2" id="KW-1133">Transmembrane helix</keyword>
<dbReference type="GO" id="GO:0015929">
    <property type="term" value="F:hexosaminidase activity"/>
    <property type="evidence" value="ECO:0007669"/>
    <property type="project" value="InterPro"/>
</dbReference>
<organism evidence="4 5">
    <name type="scientific">Lutzomyia longipalpis</name>
    <name type="common">Sand fly</name>
    <dbReference type="NCBI Taxonomy" id="7200"/>
    <lineage>
        <taxon>Eukaryota</taxon>
        <taxon>Metazoa</taxon>
        <taxon>Ecdysozoa</taxon>
        <taxon>Arthropoda</taxon>
        <taxon>Hexapoda</taxon>
        <taxon>Insecta</taxon>
        <taxon>Pterygota</taxon>
        <taxon>Neoptera</taxon>
        <taxon>Endopterygota</taxon>
        <taxon>Diptera</taxon>
        <taxon>Nematocera</taxon>
        <taxon>Psychodoidea</taxon>
        <taxon>Psychodidae</taxon>
        <taxon>Lutzomyia</taxon>
        <taxon>Lutzomyia</taxon>
    </lineage>
</organism>
<evidence type="ECO:0000313" key="5">
    <source>
        <dbReference type="Proteomes" id="UP000092461"/>
    </source>
</evidence>
<dbReference type="EnsemblMetazoa" id="LLOJ004367-RA">
    <property type="protein sequence ID" value="LLOJ004367-PA"/>
    <property type="gene ID" value="LLOJ004367"/>
</dbReference>
<dbReference type="EMBL" id="AJWK01013737">
    <property type="status" value="NOT_ANNOTATED_CDS"/>
    <property type="molecule type" value="Genomic_DNA"/>
</dbReference>
<dbReference type="VEuPathDB" id="VectorBase:LLONM1_009618"/>
<dbReference type="CDD" id="cd06565">
    <property type="entry name" value="GH20_GcnA-like"/>
    <property type="match status" value="1"/>
</dbReference>
<dbReference type="AlphaFoldDB" id="A0A1B0EXN1"/>
<keyword evidence="1" id="KW-0732">Signal</keyword>
<dbReference type="Gene3D" id="3.90.1200.10">
    <property type="match status" value="1"/>
</dbReference>
<dbReference type="InterPro" id="IPR015897">
    <property type="entry name" value="CHK_kinase-like"/>
</dbReference>
<dbReference type="EMBL" id="AJWK01013735">
    <property type="status" value="NOT_ANNOTATED_CDS"/>
    <property type="molecule type" value="Genomic_DNA"/>
</dbReference>
<dbReference type="SUPFAM" id="SSF51445">
    <property type="entry name" value="(Trans)glycosidases"/>
    <property type="match status" value="1"/>
</dbReference>
<dbReference type="Gene3D" id="3.20.20.80">
    <property type="entry name" value="Glycosidases"/>
    <property type="match status" value="1"/>
</dbReference>
<dbReference type="VEuPathDB" id="VectorBase:LLONM1_009346"/>
<evidence type="ECO:0000256" key="1">
    <source>
        <dbReference type="ARBA" id="ARBA00022729"/>
    </source>
</evidence>
<dbReference type="SMART" id="SM00587">
    <property type="entry name" value="CHK"/>
    <property type="match status" value="1"/>
</dbReference>
<evidence type="ECO:0000259" key="3">
    <source>
        <dbReference type="SMART" id="SM00587"/>
    </source>
</evidence>
<sequence>MSLDQSQIVGEYVQQLITQHCVFVQFALRNSNKKGRQPNSHSELLHLVLRKMHWRVLMMVWRRKLYVMGCVTVLVVAAWGWATFSLIGTPTATDEGVKVLDGAHTESQGLWQRLTIFRRDPKPPLDAGVKFVKPTGNIPPKPQSESMMSKLDNLFSSKYVEKLRNLKVPDREDIAWRRKAIEQRAAADKQMYYDHELQRMGVPVIKGIGPDSGLVPPKQRLVHLDLKGAPPKIQYLKRIIPILKSLGATGLLLEYEDMFPYTGQIANIAARNAYAKNRLVDFLQTAKAAGLTVMPLVQTFGHMEFVLKLREYQEMRENPDSPQALCPSFNKSLLFVEEMLLQVINFHMKIDESPVLDDDAGTNSLRPHFRAIHIGCDEVYRMGECPRCRDKSKHELFLAHVSAVATRIKTRWPGLDVVIWDDMMRQIQVLDLQDFKLGELVQPMIWVYAEDVYRFVSPQTFDKYSMVFPTAWAASAFKGAHGETLLLPPSRRHLENTLKWLTVIQSENARFKGGIQGLALTGWQRYDHFAVLCELLPAALPSLAVSLATATLGYLEVNGHKNTILSAMSCPEKSAESLHRRPWLDFHQDPDMSFFAWCMFPGSALFRYSHRLLTTVAESRDYVENIKYKRGWLTDYNIKHNFTSPVRVAELVEHATKLKGSLITLAKNASDIMMDIYDKFTIEEFIEQRINPVVDELNGLLAAASRLNAIKVWPRRPLPYIRVITDIKSLTNSTKKKISSEMGIDQDTPSKSNLSVKLLADVFAEIDPHVQVESFEETQGSRRGDNYTAALFRIRVKGSVVPDGNTAKRSKWECSLICKRLPDSQARRDAYRSETLFRNEVHFYTKIVRELLSFQQRRTRESFSAIPRCYFARNDLLILEDLCAKEFCMPNRQEGLSLQQTESVLAELAHFHALSLAYKAEHRREFDLLTASIEEGIFAASNLEWFRNYYRHLTRNAVDMVSQSFQDAEDGRLYVQRLRDFVDTDEFFMRMVDLVRGSSELAVICHGDCWTNNFLYRYSADRKLVSGVCLVDFQLIRYGSPALDIANLIFCCTDHTLRKEHLPSLLKLYGQELAKALKKFGSYPSFCGSCEEELLEKIQEDFKKYARFGLGLAMDILPISTCSADQAPDLYVLPAEDATNLAPELNVPPNEICGRKMRDIVVDLVDNGWL</sequence>
<dbReference type="EMBL" id="AJWK01013739">
    <property type="status" value="NOT_ANNOTATED_CDS"/>
    <property type="molecule type" value="Genomic_DNA"/>
</dbReference>
<dbReference type="InterPro" id="IPR038901">
    <property type="entry name" value="HEXDC-like"/>
</dbReference>
<dbReference type="VEuPathDB" id="VectorBase:LLOJ004367"/>
<keyword evidence="2" id="KW-0472">Membrane</keyword>
<dbReference type="Pfam" id="PF02958">
    <property type="entry name" value="EcKL"/>
    <property type="match status" value="1"/>
</dbReference>
<protein>
    <recommendedName>
        <fullName evidence="3">CHK kinase-like domain-containing protein</fullName>
    </recommendedName>
</protein>
<dbReference type="SUPFAM" id="SSF56112">
    <property type="entry name" value="Protein kinase-like (PK-like)"/>
    <property type="match status" value="1"/>
</dbReference>
<reference evidence="4" key="1">
    <citation type="submission" date="2020-05" db="UniProtKB">
        <authorList>
            <consortium name="EnsemblMetazoa"/>
        </authorList>
    </citation>
    <scope>IDENTIFICATION</scope>
    <source>
        <strain evidence="4">Jacobina</strain>
    </source>
</reference>
<feature type="transmembrane region" description="Helical" evidence="2">
    <location>
        <begin position="65"/>
        <end position="84"/>
    </location>
</feature>
<dbReference type="PANTHER" id="PTHR21040">
    <property type="entry name" value="BCDNA.GH04120"/>
    <property type="match status" value="1"/>
</dbReference>
<keyword evidence="5" id="KW-1185">Reference proteome</keyword>
<accession>A0A1B0EXN1</accession>
<dbReference type="InterPro" id="IPR004119">
    <property type="entry name" value="EcKL"/>
</dbReference>
<dbReference type="Proteomes" id="UP000092461">
    <property type="component" value="Unassembled WGS sequence"/>
</dbReference>
<dbReference type="EMBL" id="AJWK01013738">
    <property type="status" value="NOT_ANNOTATED_CDS"/>
    <property type="molecule type" value="Genomic_DNA"/>
</dbReference>